<comment type="caution">
    <text evidence="2">The sequence shown here is derived from an EMBL/GenBank/DDBJ whole genome shotgun (WGS) entry which is preliminary data.</text>
</comment>
<dbReference type="EMBL" id="BMZS01000002">
    <property type="protein sequence ID" value="GHD42861.1"/>
    <property type="molecule type" value="Genomic_DNA"/>
</dbReference>
<sequence length="66" mass="7314">MTAMRPSLRGFRMWPLEQVEGPLRNDDRRELPDGVSFYSVIPDETGRAGGPDRAGTYPPPRAVTLG</sequence>
<accession>A0A918XPQ9</accession>
<reference evidence="2" key="1">
    <citation type="journal article" date="2014" name="Int. J. Syst. Evol. Microbiol.">
        <title>Complete genome sequence of Corynebacterium casei LMG S-19264T (=DSM 44701T), isolated from a smear-ripened cheese.</title>
        <authorList>
            <consortium name="US DOE Joint Genome Institute (JGI-PGF)"/>
            <person name="Walter F."/>
            <person name="Albersmeier A."/>
            <person name="Kalinowski J."/>
            <person name="Ruckert C."/>
        </authorList>
    </citation>
    <scope>NUCLEOTIDE SEQUENCE</scope>
    <source>
        <strain evidence="2">KCTC 42651</strain>
    </source>
</reference>
<dbReference type="AlphaFoldDB" id="A0A918XPQ9"/>
<gene>
    <name evidence="2" type="ORF">GCM10017083_08330</name>
</gene>
<organism evidence="2 3">
    <name type="scientific">Thalassobaculum fulvum</name>
    <dbReference type="NCBI Taxonomy" id="1633335"/>
    <lineage>
        <taxon>Bacteria</taxon>
        <taxon>Pseudomonadati</taxon>
        <taxon>Pseudomonadota</taxon>
        <taxon>Alphaproteobacteria</taxon>
        <taxon>Rhodospirillales</taxon>
        <taxon>Thalassobaculaceae</taxon>
        <taxon>Thalassobaculum</taxon>
    </lineage>
</organism>
<feature type="compositionally biased region" description="Pro residues" evidence="1">
    <location>
        <begin position="57"/>
        <end position="66"/>
    </location>
</feature>
<evidence type="ECO:0000256" key="1">
    <source>
        <dbReference type="SAM" id="MobiDB-lite"/>
    </source>
</evidence>
<evidence type="ECO:0000313" key="3">
    <source>
        <dbReference type="Proteomes" id="UP000630353"/>
    </source>
</evidence>
<name>A0A918XPQ9_9PROT</name>
<evidence type="ECO:0000313" key="2">
    <source>
        <dbReference type="EMBL" id="GHD42861.1"/>
    </source>
</evidence>
<dbReference type="Proteomes" id="UP000630353">
    <property type="component" value="Unassembled WGS sequence"/>
</dbReference>
<feature type="region of interest" description="Disordered" evidence="1">
    <location>
        <begin position="39"/>
        <end position="66"/>
    </location>
</feature>
<keyword evidence="3" id="KW-1185">Reference proteome</keyword>
<proteinExistence type="predicted"/>
<protein>
    <submittedName>
        <fullName evidence="2">Uncharacterized protein</fullName>
    </submittedName>
</protein>
<reference evidence="2" key="2">
    <citation type="submission" date="2020-09" db="EMBL/GenBank/DDBJ databases">
        <authorList>
            <person name="Sun Q."/>
            <person name="Kim S."/>
        </authorList>
    </citation>
    <scope>NUCLEOTIDE SEQUENCE</scope>
    <source>
        <strain evidence="2">KCTC 42651</strain>
    </source>
</reference>